<dbReference type="EMBL" id="JPGK01000004">
    <property type="protein sequence ID" value="KGA94076.1"/>
    <property type="molecule type" value="Genomic_DNA"/>
</dbReference>
<name>A0A094YLJ7_9BACT</name>
<dbReference type="PATRIC" id="fig|178606.4.peg.1235"/>
<proteinExistence type="predicted"/>
<gene>
    <name evidence="1" type="ORF">LptCag_0702</name>
</gene>
<evidence type="ECO:0000313" key="2">
    <source>
        <dbReference type="Proteomes" id="UP000029452"/>
    </source>
</evidence>
<accession>A0A094YLJ7</accession>
<protein>
    <submittedName>
        <fullName evidence="1">Uncharacterized protein</fullName>
    </submittedName>
</protein>
<comment type="caution">
    <text evidence="1">The sequence shown here is derived from an EMBL/GenBank/DDBJ whole genome shotgun (WGS) entry which is preliminary data.</text>
</comment>
<dbReference type="AlphaFoldDB" id="A0A094YLJ7"/>
<reference evidence="1 2" key="1">
    <citation type="submission" date="2014-06" db="EMBL/GenBank/DDBJ databases">
        <title>Draft genome sequence of iron oxidizing acidophile Leptospirillum ferriphilum DSM14647.</title>
        <authorList>
            <person name="Cardenas J.P."/>
            <person name="Lazcano M."/>
            <person name="Ossandon F.J."/>
            <person name="Corbett M."/>
            <person name="Holmes D.S."/>
            <person name="Watkin E."/>
        </authorList>
    </citation>
    <scope>NUCLEOTIDE SEQUENCE [LARGE SCALE GENOMIC DNA]</scope>
    <source>
        <strain evidence="1 2">DSM 14647</strain>
    </source>
</reference>
<dbReference type="Proteomes" id="UP000029452">
    <property type="component" value="Unassembled WGS sequence"/>
</dbReference>
<sequence>MPSFLKHPAPSILIIFRNLAGVPANHPCPTILFYLDAR</sequence>
<organism evidence="1 2">
    <name type="scientific">Leptospirillum ferriphilum</name>
    <dbReference type="NCBI Taxonomy" id="178606"/>
    <lineage>
        <taxon>Bacteria</taxon>
        <taxon>Pseudomonadati</taxon>
        <taxon>Nitrospirota</taxon>
        <taxon>Nitrospiria</taxon>
        <taxon>Nitrospirales</taxon>
        <taxon>Nitrospiraceae</taxon>
        <taxon>Leptospirillum</taxon>
    </lineage>
</organism>
<evidence type="ECO:0000313" key="1">
    <source>
        <dbReference type="EMBL" id="KGA94076.1"/>
    </source>
</evidence>